<protein>
    <submittedName>
        <fullName evidence="1">Uncharacterized protein</fullName>
    </submittedName>
</protein>
<evidence type="ECO:0000313" key="2">
    <source>
        <dbReference type="Proteomes" id="UP000658320"/>
    </source>
</evidence>
<dbReference type="EMBL" id="BMSX01000015">
    <property type="protein sequence ID" value="GGR35812.1"/>
    <property type="molecule type" value="Genomic_DNA"/>
</dbReference>
<comment type="caution">
    <text evidence="1">The sequence shown here is derived from an EMBL/GenBank/DDBJ whole genome shotgun (WGS) entry which is preliminary data.</text>
</comment>
<dbReference type="RefSeq" id="WP_229911231.1">
    <property type="nucleotide sequence ID" value="NZ_BMSX01000015.1"/>
</dbReference>
<accession>A0A918FG58</accession>
<name>A0A918FG58_9ACTN</name>
<keyword evidence="2" id="KW-1185">Reference proteome</keyword>
<organism evidence="1 2">
    <name type="scientific">Streptomyces aurantiogriseus</name>
    <dbReference type="NCBI Taxonomy" id="66870"/>
    <lineage>
        <taxon>Bacteria</taxon>
        <taxon>Bacillati</taxon>
        <taxon>Actinomycetota</taxon>
        <taxon>Actinomycetes</taxon>
        <taxon>Kitasatosporales</taxon>
        <taxon>Streptomycetaceae</taxon>
        <taxon>Streptomyces</taxon>
    </lineage>
</organism>
<reference evidence="1" key="2">
    <citation type="submission" date="2020-09" db="EMBL/GenBank/DDBJ databases">
        <authorList>
            <person name="Sun Q."/>
            <person name="Ohkuma M."/>
        </authorList>
    </citation>
    <scope>NUCLEOTIDE SEQUENCE</scope>
    <source>
        <strain evidence="1">JCM 4346</strain>
    </source>
</reference>
<sequence>MLEYITITKDARTGLVVALGGTEQAAGILQTAGGFLNAPGPRSDYHCLPHGLHAQEQRLKTTAAAHALMCPALPAPGP</sequence>
<gene>
    <name evidence="1" type="ORF">GCM10010251_60320</name>
</gene>
<dbReference type="AlphaFoldDB" id="A0A918FG58"/>
<evidence type="ECO:0000313" key="1">
    <source>
        <dbReference type="EMBL" id="GGR35812.1"/>
    </source>
</evidence>
<dbReference type="Proteomes" id="UP000658320">
    <property type="component" value="Unassembled WGS sequence"/>
</dbReference>
<reference evidence="1" key="1">
    <citation type="journal article" date="2014" name="Int. J. Syst. Evol. Microbiol.">
        <title>Complete genome sequence of Corynebacterium casei LMG S-19264T (=DSM 44701T), isolated from a smear-ripened cheese.</title>
        <authorList>
            <consortium name="US DOE Joint Genome Institute (JGI-PGF)"/>
            <person name="Walter F."/>
            <person name="Albersmeier A."/>
            <person name="Kalinowski J."/>
            <person name="Ruckert C."/>
        </authorList>
    </citation>
    <scope>NUCLEOTIDE SEQUENCE</scope>
    <source>
        <strain evidence="1">JCM 4346</strain>
    </source>
</reference>
<proteinExistence type="predicted"/>